<keyword evidence="1 4" id="KW-0479">Metal-binding</keyword>
<evidence type="ECO:0000313" key="7">
    <source>
        <dbReference type="Proteomes" id="UP000675664"/>
    </source>
</evidence>
<evidence type="ECO:0000256" key="3">
    <source>
        <dbReference type="ARBA" id="ARBA00023002"/>
    </source>
</evidence>
<protein>
    <submittedName>
        <fullName evidence="6">Alcohol dehydrogenase catalytic domain-containing protein</fullName>
    </submittedName>
</protein>
<dbReference type="EMBL" id="JAGSND010000029">
    <property type="protein sequence ID" value="MBR0600455.1"/>
    <property type="molecule type" value="Genomic_DNA"/>
</dbReference>
<dbReference type="Pfam" id="PF00107">
    <property type="entry name" value="ADH_zinc_N"/>
    <property type="match status" value="1"/>
</dbReference>
<dbReference type="SUPFAM" id="SSF51735">
    <property type="entry name" value="NAD(P)-binding Rossmann-fold domains"/>
    <property type="match status" value="1"/>
</dbReference>
<dbReference type="SMART" id="SM00829">
    <property type="entry name" value="PKS_ER"/>
    <property type="match status" value="1"/>
</dbReference>
<name>A0A8J7W7T5_9FIRM</name>
<dbReference type="Pfam" id="PF08240">
    <property type="entry name" value="ADH_N"/>
    <property type="match status" value="1"/>
</dbReference>
<sequence>MKSKTAFLYKPHDLRIEDVELAPLKPNQVLIQVGACGICGSDVECYEGKSAEGRYDIAPYTPGHEWGGKIVEVGSGVSTLKAGMKVTGDCVMACGVCQNCKDGLMPSACLNMREIGFRPDSPGGMGEYMIVEEQYVHHIPDDWSYAMGAWVETFSIGYFGLWGNGGYIDASDTAVIFGCGPVGISATMAAKTSGATVIVVDPIPSRRELALKYGADYVVDPTAGNLKEQIDKLTNGNGPSVIAEASGNDNAIASIFDIAGHSCRIHLIGHSIGRKVPVELGWTIWKTLKINGSGGTKDFGQRTIRFMSAIKDKYDFDALNTHYFNFDQLHEAMNTAINEKDSAFKVMLQFPVE</sequence>
<dbReference type="GO" id="GO:0008270">
    <property type="term" value="F:zinc ion binding"/>
    <property type="evidence" value="ECO:0007669"/>
    <property type="project" value="InterPro"/>
</dbReference>
<dbReference type="Proteomes" id="UP000675664">
    <property type="component" value="Unassembled WGS sequence"/>
</dbReference>
<proteinExistence type="inferred from homology"/>
<keyword evidence="3" id="KW-0560">Oxidoreductase</keyword>
<comment type="cofactor">
    <cofactor evidence="4">
        <name>Zn(2+)</name>
        <dbReference type="ChEBI" id="CHEBI:29105"/>
    </cofactor>
</comment>
<reference evidence="6" key="1">
    <citation type="submission" date="2021-04" db="EMBL/GenBank/DDBJ databases">
        <title>Sinoanaerobacter chloroacetimidivorans sp. nov., an obligate anaerobic bacterium isolated from anaerobic sludge.</title>
        <authorList>
            <person name="Bao Y."/>
        </authorList>
    </citation>
    <scope>NUCLEOTIDE SEQUENCE</scope>
    <source>
        <strain evidence="6">BAD-6</strain>
    </source>
</reference>
<dbReference type="InterPro" id="IPR036291">
    <property type="entry name" value="NAD(P)-bd_dom_sf"/>
</dbReference>
<evidence type="ECO:0000256" key="4">
    <source>
        <dbReference type="RuleBase" id="RU361277"/>
    </source>
</evidence>
<dbReference type="InterPro" id="IPR020843">
    <property type="entry name" value="ER"/>
</dbReference>
<dbReference type="InterPro" id="IPR002328">
    <property type="entry name" value="ADH_Zn_CS"/>
</dbReference>
<keyword evidence="2 4" id="KW-0862">Zinc</keyword>
<dbReference type="PROSITE" id="PS00059">
    <property type="entry name" value="ADH_ZINC"/>
    <property type="match status" value="1"/>
</dbReference>
<reference evidence="6" key="2">
    <citation type="submission" date="2021-04" db="EMBL/GenBank/DDBJ databases">
        <authorList>
            <person name="Liu J."/>
        </authorList>
    </citation>
    <scope>NUCLEOTIDE SEQUENCE</scope>
    <source>
        <strain evidence="6">BAD-6</strain>
    </source>
</reference>
<dbReference type="Gene3D" id="3.90.180.10">
    <property type="entry name" value="Medium-chain alcohol dehydrogenases, catalytic domain"/>
    <property type="match status" value="1"/>
</dbReference>
<organism evidence="6 7">
    <name type="scientific">Sinanaerobacter chloroacetimidivorans</name>
    <dbReference type="NCBI Taxonomy" id="2818044"/>
    <lineage>
        <taxon>Bacteria</taxon>
        <taxon>Bacillati</taxon>
        <taxon>Bacillota</taxon>
        <taxon>Clostridia</taxon>
        <taxon>Peptostreptococcales</taxon>
        <taxon>Anaerovoracaceae</taxon>
        <taxon>Sinanaerobacter</taxon>
    </lineage>
</organism>
<evidence type="ECO:0000256" key="2">
    <source>
        <dbReference type="ARBA" id="ARBA00022833"/>
    </source>
</evidence>
<comment type="caution">
    <text evidence="6">The sequence shown here is derived from an EMBL/GenBank/DDBJ whole genome shotgun (WGS) entry which is preliminary data.</text>
</comment>
<dbReference type="RefSeq" id="WP_227020572.1">
    <property type="nucleotide sequence ID" value="NZ_JAGSND010000029.1"/>
</dbReference>
<dbReference type="Gene3D" id="3.40.50.720">
    <property type="entry name" value="NAD(P)-binding Rossmann-like Domain"/>
    <property type="match status" value="1"/>
</dbReference>
<dbReference type="InterPro" id="IPR050129">
    <property type="entry name" value="Zn_alcohol_dh"/>
</dbReference>
<evidence type="ECO:0000256" key="1">
    <source>
        <dbReference type="ARBA" id="ARBA00022723"/>
    </source>
</evidence>
<evidence type="ECO:0000313" key="6">
    <source>
        <dbReference type="EMBL" id="MBR0600455.1"/>
    </source>
</evidence>
<dbReference type="GO" id="GO:0016491">
    <property type="term" value="F:oxidoreductase activity"/>
    <property type="evidence" value="ECO:0007669"/>
    <property type="project" value="UniProtKB-KW"/>
</dbReference>
<dbReference type="InterPro" id="IPR011032">
    <property type="entry name" value="GroES-like_sf"/>
</dbReference>
<gene>
    <name evidence="6" type="ORF">KCX82_21530</name>
</gene>
<accession>A0A8J7W7T5</accession>
<evidence type="ECO:0000259" key="5">
    <source>
        <dbReference type="SMART" id="SM00829"/>
    </source>
</evidence>
<comment type="similarity">
    <text evidence="4">Belongs to the zinc-containing alcohol dehydrogenase family.</text>
</comment>
<dbReference type="PANTHER" id="PTHR43401">
    <property type="entry name" value="L-THREONINE 3-DEHYDROGENASE"/>
    <property type="match status" value="1"/>
</dbReference>
<dbReference type="AlphaFoldDB" id="A0A8J7W7T5"/>
<dbReference type="InterPro" id="IPR013149">
    <property type="entry name" value="ADH-like_C"/>
</dbReference>
<keyword evidence="7" id="KW-1185">Reference proteome</keyword>
<dbReference type="SUPFAM" id="SSF50129">
    <property type="entry name" value="GroES-like"/>
    <property type="match status" value="1"/>
</dbReference>
<feature type="domain" description="Enoyl reductase (ER)" evidence="5">
    <location>
        <begin position="10"/>
        <end position="348"/>
    </location>
</feature>
<dbReference type="InterPro" id="IPR013154">
    <property type="entry name" value="ADH-like_N"/>
</dbReference>
<dbReference type="PANTHER" id="PTHR43401:SF2">
    <property type="entry name" value="L-THREONINE 3-DEHYDROGENASE"/>
    <property type="match status" value="1"/>
</dbReference>